<reference evidence="2" key="1">
    <citation type="submission" date="2020-02" db="EMBL/GenBank/DDBJ databases">
        <authorList>
            <person name="Meier V. D."/>
        </authorList>
    </citation>
    <scope>NUCLEOTIDE SEQUENCE</scope>
    <source>
        <strain evidence="2">AVDCRST_MAG16</strain>
    </source>
</reference>
<feature type="compositionally biased region" description="Basic residues" evidence="1">
    <location>
        <begin position="396"/>
        <end position="407"/>
    </location>
</feature>
<gene>
    <name evidence="2" type="ORF">AVDCRST_MAG16-48</name>
</gene>
<name>A0A6J4KR76_9ACTN</name>
<feature type="compositionally biased region" description="Basic and acidic residues" evidence="1">
    <location>
        <begin position="75"/>
        <end position="84"/>
    </location>
</feature>
<feature type="compositionally biased region" description="Basic residues" evidence="1">
    <location>
        <begin position="363"/>
        <end position="386"/>
    </location>
</feature>
<evidence type="ECO:0000313" key="2">
    <source>
        <dbReference type="EMBL" id="CAA9309493.1"/>
    </source>
</evidence>
<feature type="compositionally biased region" description="Low complexity" evidence="1">
    <location>
        <begin position="225"/>
        <end position="238"/>
    </location>
</feature>
<feature type="compositionally biased region" description="Low complexity" evidence="1">
    <location>
        <begin position="142"/>
        <end position="167"/>
    </location>
</feature>
<feature type="compositionally biased region" description="Basic residues" evidence="1">
    <location>
        <begin position="214"/>
        <end position="224"/>
    </location>
</feature>
<feature type="compositionally biased region" description="Basic residues" evidence="1">
    <location>
        <begin position="241"/>
        <end position="251"/>
    </location>
</feature>
<feature type="region of interest" description="Disordered" evidence="1">
    <location>
        <begin position="1"/>
        <end position="268"/>
    </location>
</feature>
<dbReference type="AlphaFoldDB" id="A0A6J4KR76"/>
<sequence>DPAHLGPDRPGCAAARRDARPDPPARVAALPPAAAGRRRVGHRHAGDDRRRPDPGLRPDRVGGRRRARRTGRAAAADRLRAVRRCDRRRRRPSLARAAHDERSGRARRRAGGAGRARTRERRPAVRRRGRAGGAVRHGLTGPPGLRAAPAARAAAAGGQRPAPGGVQPRRHRRPAARRGAGRPLRLRRGVRPGRPVVRRRAGRRRRAAGDAARGRRAAGRHGQRARGAGVPAHPPGAAHDVRRRPGRHGLRHAPGAVPGAGRAGLRRRGADHRDALLGPGGRSPARGAVLRLVRPGAPARRRGARRDRRLGRLHHAVRADRRPGARAAVPGRCGRVGHGVRGLPDRDPAGGRAGRDAGAAGRGLHRRGRRRAAPRRRPRGRRRRARGAAGVDRGRWSGRARHHRRGRCGSLAVPRLRRPSAGAARPDDEL</sequence>
<organism evidence="2">
    <name type="scientific">uncultured Frankineae bacterium</name>
    <dbReference type="NCBI Taxonomy" id="437475"/>
    <lineage>
        <taxon>Bacteria</taxon>
        <taxon>Bacillati</taxon>
        <taxon>Actinomycetota</taxon>
        <taxon>Actinomycetes</taxon>
        <taxon>Frankiales</taxon>
        <taxon>environmental samples</taxon>
    </lineage>
</organism>
<feature type="compositionally biased region" description="Basic residues" evidence="1">
    <location>
        <begin position="168"/>
        <end position="206"/>
    </location>
</feature>
<feature type="non-terminal residue" evidence="2">
    <location>
        <position position="430"/>
    </location>
</feature>
<protein>
    <submittedName>
        <fullName evidence="2">Uncharacterized protein</fullName>
    </submittedName>
</protein>
<evidence type="ECO:0000256" key="1">
    <source>
        <dbReference type="SAM" id="MobiDB-lite"/>
    </source>
</evidence>
<feature type="compositionally biased region" description="Low complexity" evidence="1">
    <location>
        <begin position="25"/>
        <end position="35"/>
    </location>
</feature>
<feature type="compositionally biased region" description="Basic residues" evidence="1">
    <location>
        <begin position="299"/>
        <end position="316"/>
    </location>
</feature>
<dbReference type="EMBL" id="CADCUE010000004">
    <property type="protein sequence ID" value="CAA9309493.1"/>
    <property type="molecule type" value="Genomic_DNA"/>
</dbReference>
<proteinExistence type="predicted"/>
<accession>A0A6J4KR76</accession>
<feature type="region of interest" description="Disordered" evidence="1">
    <location>
        <begin position="295"/>
        <end position="430"/>
    </location>
</feature>
<feature type="compositionally biased region" description="Basic and acidic residues" evidence="1">
    <location>
        <begin position="343"/>
        <end position="355"/>
    </location>
</feature>
<feature type="compositionally biased region" description="Basic and acidic residues" evidence="1">
    <location>
        <begin position="44"/>
        <end position="62"/>
    </location>
</feature>
<feature type="non-terminal residue" evidence="2">
    <location>
        <position position="1"/>
    </location>
</feature>
<feature type="compositionally biased region" description="Basic residues" evidence="1">
    <location>
        <begin position="105"/>
        <end position="130"/>
    </location>
</feature>